<dbReference type="Pfam" id="PF00069">
    <property type="entry name" value="Pkinase"/>
    <property type="match status" value="1"/>
</dbReference>
<feature type="compositionally biased region" description="Low complexity" evidence="7">
    <location>
        <begin position="551"/>
        <end position="579"/>
    </location>
</feature>
<keyword evidence="3" id="KW-0808">Transferase</keyword>
<feature type="compositionally biased region" description="Acidic residues" evidence="7">
    <location>
        <begin position="535"/>
        <end position="548"/>
    </location>
</feature>
<feature type="transmembrane region" description="Helical" evidence="8">
    <location>
        <begin position="727"/>
        <end position="746"/>
    </location>
</feature>
<dbReference type="Proteomes" id="UP001501470">
    <property type="component" value="Unassembled WGS sequence"/>
</dbReference>
<keyword evidence="8" id="KW-0472">Membrane</keyword>
<feature type="compositionally biased region" description="Pro residues" evidence="7">
    <location>
        <begin position="308"/>
        <end position="319"/>
    </location>
</feature>
<feature type="compositionally biased region" description="Low complexity" evidence="7">
    <location>
        <begin position="265"/>
        <end position="276"/>
    </location>
</feature>
<dbReference type="InterPro" id="IPR008271">
    <property type="entry name" value="Ser/Thr_kinase_AS"/>
</dbReference>
<dbReference type="SMART" id="SM00220">
    <property type="entry name" value="S_TKc"/>
    <property type="match status" value="1"/>
</dbReference>
<feature type="compositionally biased region" description="Acidic residues" evidence="7">
    <location>
        <begin position="509"/>
        <end position="519"/>
    </location>
</feature>
<name>A0ABN2AVF9_9ACTN</name>
<proteinExistence type="predicted"/>
<dbReference type="InterPro" id="IPR011009">
    <property type="entry name" value="Kinase-like_dom_sf"/>
</dbReference>
<dbReference type="Gene3D" id="3.30.200.20">
    <property type="entry name" value="Phosphorylase Kinase, domain 1"/>
    <property type="match status" value="1"/>
</dbReference>
<feature type="compositionally biased region" description="Acidic residues" evidence="7">
    <location>
        <begin position="368"/>
        <end position="386"/>
    </location>
</feature>
<evidence type="ECO:0000256" key="4">
    <source>
        <dbReference type="ARBA" id="ARBA00022741"/>
    </source>
</evidence>
<feature type="region of interest" description="Disordered" evidence="7">
    <location>
        <begin position="262"/>
        <end position="721"/>
    </location>
</feature>
<evidence type="ECO:0000256" key="3">
    <source>
        <dbReference type="ARBA" id="ARBA00022679"/>
    </source>
</evidence>
<evidence type="ECO:0000256" key="5">
    <source>
        <dbReference type="ARBA" id="ARBA00022777"/>
    </source>
</evidence>
<evidence type="ECO:0000256" key="8">
    <source>
        <dbReference type="SAM" id="Phobius"/>
    </source>
</evidence>
<evidence type="ECO:0000256" key="1">
    <source>
        <dbReference type="ARBA" id="ARBA00012513"/>
    </source>
</evidence>
<feature type="compositionally biased region" description="Low complexity" evidence="7">
    <location>
        <begin position="353"/>
        <end position="367"/>
    </location>
</feature>
<feature type="region of interest" description="Disordered" evidence="7">
    <location>
        <begin position="750"/>
        <end position="812"/>
    </location>
</feature>
<dbReference type="PROSITE" id="PS50011">
    <property type="entry name" value="PROTEIN_KINASE_DOM"/>
    <property type="match status" value="1"/>
</dbReference>
<organism evidence="10 11">
    <name type="scientific">Dactylosporangium maewongense</name>
    <dbReference type="NCBI Taxonomy" id="634393"/>
    <lineage>
        <taxon>Bacteria</taxon>
        <taxon>Bacillati</taxon>
        <taxon>Actinomycetota</taxon>
        <taxon>Actinomycetes</taxon>
        <taxon>Micromonosporales</taxon>
        <taxon>Micromonosporaceae</taxon>
        <taxon>Dactylosporangium</taxon>
    </lineage>
</organism>
<feature type="domain" description="Protein kinase" evidence="9">
    <location>
        <begin position="1"/>
        <end position="248"/>
    </location>
</feature>
<keyword evidence="11" id="KW-1185">Reference proteome</keyword>
<dbReference type="PROSITE" id="PS00108">
    <property type="entry name" value="PROTEIN_KINASE_ST"/>
    <property type="match status" value="1"/>
</dbReference>
<evidence type="ECO:0000256" key="7">
    <source>
        <dbReference type="SAM" id="MobiDB-lite"/>
    </source>
</evidence>
<feature type="compositionally biased region" description="Low complexity" evidence="7">
    <location>
        <begin position="756"/>
        <end position="768"/>
    </location>
</feature>
<accession>A0ABN2AVF9</accession>
<dbReference type="SUPFAM" id="SSF56112">
    <property type="entry name" value="Protein kinase-like (PK-like)"/>
    <property type="match status" value="1"/>
</dbReference>
<feature type="compositionally biased region" description="Gly residues" evidence="7">
    <location>
        <begin position="684"/>
        <end position="694"/>
    </location>
</feature>
<dbReference type="InterPro" id="IPR000719">
    <property type="entry name" value="Prot_kinase_dom"/>
</dbReference>
<dbReference type="EC" id="2.7.11.1" evidence="1"/>
<dbReference type="EMBL" id="BAAAQD010000010">
    <property type="protein sequence ID" value="GAA1528154.1"/>
    <property type="molecule type" value="Genomic_DNA"/>
</dbReference>
<feature type="compositionally biased region" description="Pro residues" evidence="7">
    <location>
        <begin position="277"/>
        <end position="296"/>
    </location>
</feature>
<evidence type="ECO:0000259" key="9">
    <source>
        <dbReference type="PROSITE" id="PS50011"/>
    </source>
</evidence>
<keyword evidence="8" id="KW-0812">Transmembrane</keyword>
<keyword evidence="4" id="KW-0547">Nucleotide-binding</keyword>
<dbReference type="Gene3D" id="1.10.510.10">
    <property type="entry name" value="Transferase(Phosphotransferase) domain 1"/>
    <property type="match status" value="1"/>
</dbReference>
<evidence type="ECO:0000313" key="11">
    <source>
        <dbReference type="Proteomes" id="UP001501470"/>
    </source>
</evidence>
<feature type="compositionally biased region" description="Basic and acidic residues" evidence="7">
    <location>
        <begin position="466"/>
        <end position="479"/>
    </location>
</feature>
<protein>
    <recommendedName>
        <fullName evidence="1">non-specific serine/threonine protein kinase</fullName>
        <ecNumber evidence="1">2.7.11.1</ecNumber>
    </recommendedName>
</protein>
<reference evidence="10 11" key="1">
    <citation type="journal article" date="2019" name="Int. J. Syst. Evol. Microbiol.">
        <title>The Global Catalogue of Microorganisms (GCM) 10K type strain sequencing project: providing services to taxonomists for standard genome sequencing and annotation.</title>
        <authorList>
            <consortium name="The Broad Institute Genomics Platform"/>
            <consortium name="The Broad Institute Genome Sequencing Center for Infectious Disease"/>
            <person name="Wu L."/>
            <person name="Ma J."/>
        </authorList>
    </citation>
    <scope>NUCLEOTIDE SEQUENCE [LARGE SCALE GENOMIC DNA]</scope>
    <source>
        <strain evidence="10 11">JCM 15933</strain>
    </source>
</reference>
<keyword evidence="5" id="KW-0418">Kinase</keyword>
<keyword evidence="6" id="KW-0067">ATP-binding</keyword>
<comment type="caution">
    <text evidence="10">The sequence shown here is derived from an EMBL/GenBank/DDBJ whole genome shotgun (WGS) entry which is preliminary data.</text>
</comment>
<feature type="compositionally biased region" description="Basic and acidic residues" evidence="7">
    <location>
        <begin position="657"/>
        <end position="672"/>
    </location>
</feature>
<evidence type="ECO:0000256" key="2">
    <source>
        <dbReference type="ARBA" id="ARBA00022527"/>
    </source>
</evidence>
<keyword evidence="8" id="KW-1133">Transmembrane helix</keyword>
<evidence type="ECO:0000256" key="6">
    <source>
        <dbReference type="ARBA" id="ARBA00022840"/>
    </source>
</evidence>
<feature type="compositionally biased region" description="Low complexity" evidence="7">
    <location>
        <begin position="320"/>
        <end position="342"/>
    </location>
</feature>
<sequence length="957" mass="99678">MGRVWRARDETLGRDVAVKQIILPPELLDNARDVAMERTLREARAAARLTHPNVVRVYDVLAFDGQPWLVMEYVPSRSLDQTLRADGPLPPRRVAEIGLAVLAALQAAHRVGVHHRDIKPGNVLLGDDGRVVLTDFGIARIEGDGHVTRTGLVLGSPEYIAPERARDGTAGAAGDLWSLGATLYAAVEGRSPYGRGSAMETLMALASDELDPPQRAGALAPALRGLLRKDPRARAGFAETEERLQAVLAAPTERRRRSWLGGWGRSASAPAATPAAPARPAPPVPAQRPAPEPPTVVQPRTRLDPPTVVQPPIPVPAPAPAAEFASAPPAPADLDPLPNDPATSEPAPRQETAADGSGAAGSDLWTEPADEPATDAEPETAADPEPEPQAVHAEQEAMADGSRAVGGDLWTEPADEPATEPETAADLEPEPHAEAGPETELAPADESEVEPEAVLAPVGDSGAEPEADHATEAEPEPVRASEATLESATEPDSEPLPEPVSAAGMVTGGEEETDLEPAPEAEGQPEPAIVPALEAEQDPATEQPEPEDTAGLRAGSSSESGSAAALRAESEAAFAAVAEPETEHADEEPETKQAEAEPETKRVEAEPETEHIEAESEARHVEAEPVEAKSEAEHVVAEPEAAHVETKPEVVAAPAAERVHSEQETARLRAEPEVQGQPAKADGRGAGSAGGGKSAPGVTYKATRKPEPDVPSVGGGAGTDAKPRAKVLAAVAGALVIVVLAAWLVLRSGGDDSNRTAAPASSEGAGATATGGGTSAPAGSPSVAPSSEAAGGTPSATVPASPPGGGNGAGQLPPLPAGWIDYHDPSGFSVYVPAGWRQSKDGSIVYFRGNGRVLGIDQTDKPKSDPVRDWQAQRDSRRASGDFPGYVEIHIQPVPYFVTAADWEFTFTRGARQHVNNRGVVTSPTQAYGFYWQTTDADWAAARPDLDLVFASFRPRV</sequence>
<gene>
    <name evidence="10" type="ORF">GCM10009827_051660</name>
</gene>
<feature type="compositionally biased region" description="Low complexity" evidence="7">
    <location>
        <begin position="775"/>
        <end position="792"/>
    </location>
</feature>
<dbReference type="RefSeq" id="WP_425552286.1">
    <property type="nucleotide sequence ID" value="NZ_BAAAQD010000010.1"/>
</dbReference>
<feature type="compositionally biased region" description="Basic and acidic residues" evidence="7">
    <location>
        <begin position="590"/>
        <end position="648"/>
    </location>
</feature>
<dbReference type="PANTHER" id="PTHR43289:SF6">
    <property type="entry name" value="SERINE_THREONINE-PROTEIN KINASE NEKL-3"/>
    <property type="match status" value="1"/>
</dbReference>
<evidence type="ECO:0000313" key="10">
    <source>
        <dbReference type="EMBL" id="GAA1528154.1"/>
    </source>
</evidence>
<feature type="compositionally biased region" description="Acidic residues" evidence="7">
    <location>
        <begin position="413"/>
        <end position="428"/>
    </location>
</feature>
<dbReference type="CDD" id="cd14014">
    <property type="entry name" value="STKc_PknB_like"/>
    <property type="match status" value="1"/>
</dbReference>
<keyword evidence="2" id="KW-0723">Serine/threonine-protein kinase</keyword>
<dbReference type="PANTHER" id="PTHR43289">
    <property type="entry name" value="MITOGEN-ACTIVATED PROTEIN KINASE KINASE KINASE 20-RELATED"/>
    <property type="match status" value="1"/>
</dbReference>